<organism evidence="1 2">
    <name type="scientific">Caerostris extrusa</name>
    <name type="common">Bark spider</name>
    <name type="synonym">Caerostris bankana</name>
    <dbReference type="NCBI Taxonomy" id="172846"/>
    <lineage>
        <taxon>Eukaryota</taxon>
        <taxon>Metazoa</taxon>
        <taxon>Ecdysozoa</taxon>
        <taxon>Arthropoda</taxon>
        <taxon>Chelicerata</taxon>
        <taxon>Arachnida</taxon>
        <taxon>Araneae</taxon>
        <taxon>Araneomorphae</taxon>
        <taxon>Entelegynae</taxon>
        <taxon>Araneoidea</taxon>
        <taxon>Araneidae</taxon>
        <taxon>Caerostris</taxon>
    </lineage>
</organism>
<gene>
    <name evidence="1" type="ORF">CEXT_493661</name>
</gene>
<name>A0AAV4PDD6_CAEEX</name>
<keyword evidence="2" id="KW-1185">Reference proteome</keyword>
<evidence type="ECO:0008006" key="3">
    <source>
        <dbReference type="Google" id="ProtNLM"/>
    </source>
</evidence>
<evidence type="ECO:0000313" key="1">
    <source>
        <dbReference type="EMBL" id="GIX95116.1"/>
    </source>
</evidence>
<dbReference type="AlphaFoldDB" id="A0AAV4PDD6"/>
<evidence type="ECO:0000313" key="2">
    <source>
        <dbReference type="Proteomes" id="UP001054945"/>
    </source>
</evidence>
<dbReference type="EMBL" id="BPLR01004473">
    <property type="protein sequence ID" value="GIX95116.1"/>
    <property type="molecule type" value="Genomic_DNA"/>
</dbReference>
<dbReference type="Proteomes" id="UP001054945">
    <property type="component" value="Unassembled WGS sequence"/>
</dbReference>
<comment type="caution">
    <text evidence="1">The sequence shown here is derived from an EMBL/GenBank/DDBJ whole genome shotgun (WGS) entry which is preliminary data.</text>
</comment>
<protein>
    <recommendedName>
        <fullName evidence="3">Secreted protein</fullName>
    </recommendedName>
</protein>
<accession>A0AAV4PDD6</accession>
<reference evidence="1 2" key="1">
    <citation type="submission" date="2021-06" db="EMBL/GenBank/DDBJ databases">
        <title>Caerostris extrusa draft genome.</title>
        <authorList>
            <person name="Kono N."/>
            <person name="Arakawa K."/>
        </authorList>
    </citation>
    <scope>NUCLEOTIDE SEQUENCE [LARGE SCALE GENOMIC DNA]</scope>
</reference>
<proteinExistence type="predicted"/>
<sequence length="82" mass="9224">MCCDNFSSVWRCWRLSFGYGLAIVRSIRKCSPVVVAAVTVKECWQVAVFYQPTEPVREGGGRMEHFLAAPLPIRPSQIAPRP</sequence>